<dbReference type="SUPFAM" id="SSF50104">
    <property type="entry name" value="Translation proteins SH3-like domain"/>
    <property type="match status" value="1"/>
</dbReference>
<keyword evidence="5 7" id="KW-0251">Elongation factor</keyword>
<evidence type="ECO:0000256" key="7">
    <source>
        <dbReference type="HAMAP-Rule" id="MF_00141"/>
    </source>
</evidence>
<dbReference type="PIRSF" id="PIRSF005901">
    <property type="entry name" value="EF-P"/>
    <property type="match status" value="1"/>
</dbReference>
<dbReference type="EMBL" id="DTGZ01000139">
    <property type="protein sequence ID" value="HGV98149.1"/>
    <property type="molecule type" value="Genomic_DNA"/>
</dbReference>
<dbReference type="InterPro" id="IPR015365">
    <property type="entry name" value="Elong-fact-P_C"/>
</dbReference>
<comment type="function">
    <text evidence="7">Involved in peptide bond synthesis. Stimulates efficient translation and peptide-bond synthesis on native or reconstituted 70S ribosomes in vitro. Probably functions indirectly by altering the affinity of the ribosome for aminoacyl-tRNA, thus increasing their reactivity as acceptors for peptidyl transferase.</text>
</comment>
<evidence type="ECO:0000256" key="3">
    <source>
        <dbReference type="ARBA" id="ARBA00009479"/>
    </source>
</evidence>
<evidence type="ECO:0000259" key="8">
    <source>
        <dbReference type="SMART" id="SM00841"/>
    </source>
</evidence>
<evidence type="ECO:0000256" key="6">
    <source>
        <dbReference type="ARBA" id="ARBA00022917"/>
    </source>
</evidence>
<dbReference type="UniPathway" id="UPA00345"/>
<dbReference type="FunFam" id="2.40.50.140:FF:000004">
    <property type="entry name" value="Elongation factor P"/>
    <property type="match status" value="1"/>
</dbReference>
<dbReference type="Pfam" id="PF09285">
    <property type="entry name" value="Elong-fact-P_C"/>
    <property type="match status" value="1"/>
</dbReference>
<name>A0A7C4TJ34_UNCW3</name>
<dbReference type="SMART" id="SM01185">
    <property type="entry name" value="EFP"/>
    <property type="match status" value="1"/>
</dbReference>
<evidence type="ECO:0000256" key="4">
    <source>
        <dbReference type="ARBA" id="ARBA00022490"/>
    </source>
</evidence>
<dbReference type="InterPro" id="IPR012340">
    <property type="entry name" value="NA-bd_OB-fold"/>
</dbReference>
<dbReference type="InterPro" id="IPR011768">
    <property type="entry name" value="Transl_elongation_fac_P"/>
</dbReference>
<evidence type="ECO:0000313" key="10">
    <source>
        <dbReference type="EMBL" id="HGV98149.1"/>
    </source>
</evidence>
<dbReference type="InterPro" id="IPR013852">
    <property type="entry name" value="Transl_elong_P/YeiP_CS"/>
</dbReference>
<feature type="domain" description="Translation elongation factor P/YeiP central" evidence="9">
    <location>
        <begin position="68"/>
        <end position="122"/>
    </location>
</feature>
<dbReference type="AlphaFoldDB" id="A0A7C4TJ34"/>
<dbReference type="InterPro" id="IPR013185">
    <property type="entry name" value="Transl_elong_KOW-like"/>
</dbReference>
<evidence type="ECO:0000256" key="1">
    <source>
        <dbReference type="ARBA" id="ARBA00004496"/>
    </source>
</evidence>
<comment type="similarity">
    <text evidence="3 7">Belongs to the elongation factor P family.</text>
</comment>
<reference evidence="10" key="1">
    <citation type="journal article" date="2020" name="mSystems">
        <title>Genome- and Community-Level Interaction Insights into Carbon Utilization and Element Cycling Functions of Hydrothermarchaeota in Hydrothermal Sediment.</title>
        <authorList>
            <person name="Zhou Z."/>
            <person name="Liu Y."/>
            <person name="Xu W."/>
            <person name="Pan J."/>
            <person name="Luo Z.H."/>
            <person name="Li M."/>
        </authorList>
    </citation>
    <scope>NUCLEOTIDE SEQUENCE [LARGE SCALE GENOMIC DNA]</scope>
    <source>
        <strain evidence="10">SpSt-774</strain>
    </source>
</reference>
<keyword evidence="6 7" id="KW-0648">Protein biosynthesis</keyword>
<dbReference type="InterPro" id="IPR014722">
    <property type="entry name" value="Rib_uL2_dom2"/>
</dbReference>
<dbReference type="InterPro" id="IPR008991">
    <property type="entry name" value="Translation_prot_SH3-like_sf"/>
</dbReference>
<comment type="subcellular location">
    <subcellularLocation>
        <location evidence="1 7">Cytoplasm</location>
    </subcellularLocation>
</comment>
<dbReference type="Pfam" id="PF08207">
    <property type="entry name" value="EFP_N"/>
    <property type="match status" value="1"/>
</dbReference>
<sequence length="187" mass="21319">MVLASELRAGMTIKFNNELYKVISSEVKMGTAKFGSMVHTKLKNLKTHALTEQRFHPDDKIEDVMVEGVMMEFIYQDGSNYCFMHPETFEQVLIEEKKFGNFVKFLTPGLRLKIEFYEGLPIDVIIPKTVDIKVASTGEGLKGEFDAAYKSAILENGMEIAVPQFIKPGDILRIDVETKKYLERVKE</sequence>
<dbReference type="HAMAP" id="MF_00141">
    <property type="entry name" value="EF_P"/>
    <property type="match status" value="1"/>
</dbReference>
<evidence type="ECO:0000256" key="2">
    <source>
        <dbReference type="ARBA" id="ARBA00004815"/>
    </source>
</evidence>
<dbReference type="Gene3D" id="2.30.30.30">
    <property type="match status" value="1"/>
</dbReference>
<keyword evidence="4 7" id="KW-0963">Cytoplasm</keyword>
<evidence type="ECO:0000259" key="9">
    <source>
        <dbReference type="SMART" id="SM01185"/>
    </source>
</evidence>
<dbReference type="PANTHER" id="PTHR30053">
    <property type="entry name" value="ELONGATION FACTOR P"/>
    <property type="match status" value="1"/>
</dbReference>
<dbReference type="GO" id="GO:0003746">
    <property type="term" value="F:translation elongation factor activity"/>
    <property type="evidence" value="ECO:0007669"/>
    <property type="project" value="UniProtKB-UniRule"/>
</dbReference>
<dbReference type="GO" id="GO:0005829">
    <property type="term" value="C:cytosol"/>
    <property type="evidence" value="ECO:0007669"/>
    <property type="project" value="UniProtKB-ARBA"/>
</dbReference>
<organism evidence="10">
    <name type="scientific">candidate division WOR-3 bacterium</name>
    <dbReference type="NCBI Taxonomy" id="2052148"/>
    <lineage>
        <taxon>Bacteria</taxon>
        <taxon>Bacteria division WOR-3</taxon>
    </lineage>
</organism>
<dbReference type="FunFam" id="2.40.50.140:FF:000009">
    <property type="entry name" value="Elongation factor P"/>
    <property type="match status" value="1"/>
</dbReference>
<accession>A0A7C4TJ34</accession>
<dbReference type="NCBIfam" id="NF001810">
    <property type="entry name" value="PRK00529.1"/>
    <property type="match status" value="1"/>
</dbReference>
<dbReference type="CDD" id="cd04470">
    <property type="entry name" value="S1_EF-P_repeat_1"/>
    <property type="match status" value="1"/>
</dbReference>
<evidence type="ECO:0000256" key="5">
    <source>
        <dbReference type="ARBA" id="ARBA00022768"/>
    </source>
</evidence>
<dbReference type="InterPro" id="IPR001059">
    <property type="entry name" value="Transl_elong_P/YeiP_cen"/>
</dbReference>
<dbReference type="InterPro" id="IPR020599">
    <property type="entry name" value="Transl_elong_fac_P/YeiP"/>
</dbReference>
<protein>
    <recommendedName>
        <fullName evidence="7">Elongation factor P</fullName>
        <shortName evidence="7">EF-P</shortName>
    </recommendedName>
</protein>
<feature type="domain" description="Elongation factor P C-terminal" evidence="8">
    <location>
        <begin position="130"/>
        <end position="184"/>
    </location>
</feature>
<dbReference type="Pfam" id="PF01132">
    <property type="entry name" value="EFP"/>
    <property type="match status" value="1"/>
</dbReference>
<dbReference type="SMART" id="SM00841">
    <property type="entry name" value="Elong-fact-P_C"/>
    <property type="match status" value="1"/>
</dbReference>
<proteinExistence type="inferred from homology"/>
<dbReference type="Gene3D" id="2.40.50.140">
    <property type="entry name" value="Nucleic acid-binding proteins"/>
    <property type="match status" value="2"/>
</dbReference>
<dbReference type="GO" id="GO:0043043">
    <property type="term" value="P:peptide biosynthetic process"/>
    <property type="evidence" value="ECO:0007669"/>
    <property type="project" value="InterPro"/>
</dbReference>
<dbReference type="SUPFAM" id="SSF50249">
    <property type="entry name" value="Nucleic acid-binding proteins"/>
    <property type="match status" value="2"/>
</dbReference>
<dbReference type="PANTHER" id="PTHR30053:SF14">
    <property type="entry name" value="TRANSLATION ELONGATION FACTOR KOW-LIKE DOMAIN-CONTAINING PROTEIN"/>
    <property type="match status" value="1"/>
</dbReference>
<comment type="caution">
    <text evidence="10">The sequence shown here is derived from an EMBL/GenBank/DDBJ whole genome shotgun (WGS) entry which is preliminary data.</text>
</comment>
<dbReference type="PROSITE" id="PS01275">
    <property type="entry name" value="EFP"/>
    <property type="match status" value="1"/>
</dbReference>
<gene>
    <name evidence="7" type="primary">efp</name>
    <name evidence="10" type="ORF">ENV60_07630</name>
</gene>
<comment type="pathway">
    <text evidence="2 7">Protein biosynthesis; polypeptide chain elongation.</text>
</comment>